<accession>H5Y5N1</accession>
<dbReference type="GO" id="GO:0051539">
    <property type="term" value="F:4 iron, 4 sulfur cluster binding"/>
    <property type="evidence" value="ECO:0007669"/>
    <property type="project" value="UniProtKB-KW"/>
</dbReference>
<dbReference type="PROSITE" id="PS00198">
    <property type="entry name" value="4FE4S_FER_1"/>
    <property type="match status" value="1"/>
</dbReference>
<dbReference type="Pfam" id="PF13247">
    <property type="entry name" value="Fer4_11"/>
    <property type="match status" value="1"/>
</dbReference>
<reference evidence="6 7" key="1">
    <citation type="submission" date="2011-11" db="EMBL/GenBank/DDBJ databases">
        <title>The Noncontiguous Finished genome of Desulfosporosinus youngiae DSM 17734.</title>
        <authorList>
            <consortium name="US DOE Joint Genome Institute (JGI-PGF)"/>
            <person name="Lucas S."/>
            <person name="Han J."/>
            <person name="Lapidus A."/>
            <person name="Cheng J.-F."/>
            <person name="Goodwin L."/>
            <person name="Pitluck S."/>
            <person name="Peters L."/>
            <person name="Ovchinnikova G."/>
            <person name="Lu M."/>
            <person name="Land M.L."/>
            <person name="Hauser L."/>
            <person name="Pester M."/>
            <person name="Spring S."/>
            <person name="Ollivier B."/>
            <person name="Rattei T."/>
            <person name="Klenk H.-P."/>
            <person name="Wagner M."/>
            <person name="Loy A."/>
            <person name="Woyke T.J."/>
        </authorList>
    </citation>
    <scope>NUCLEOTIDE SEQUENCE [LARGE SCALE GENOMIC DNA]</scope>
    <source>
        <strain evidence="6 7">DSM 17734</strain>
    </source>
</reference>
<dbReference type="eggNOG" id="COG0437">
    <property type="taxonomic scope" value="Bacteria"/>
</dbReference>
<dbReference type="PANTHER" id="PTHR43177:SF9">
    <property type="entry name" value="PROTEIN NRFC"/>
    <property type="match status" value="1"/>
</dbReference>
<sequence>MPKQYGFLLDINRCVGCKACELACKSENQTPVRVRWRSVSPNSPESYLSLSCNHCESPECFRVCPNRAYSKRRDGIVVIDSDRCDGCRTCVNACPFKAPQYDPETHKVSKCNLCVSRLEKGLSPACVNACHTGALKIADLSEGVRNGTVAEVPGFAEIRLTRPSIRFYPLKEKKRYWNKGKASE</sequence>
<dbReference type="EMBL" id="CM001441">
    <property type="protein sequence ID" value="EHQ90618.1"/>
    <property type="molecule type" value="Genomic_DNA"/>
</dbReference>
<dbReference type="STRING" id="768710.DesyoDRAFT_3616"/>
<proteinExistence type="predicted"/>
<feature type="domain" description="4Fe-4S ferredoxin-type" evidence="5">
    <location>
        <begin position="75"/>
        <end position="104"/>
    </location>
</feature>
<gene>
    <name evidence="6" type="ORF">DesyoDRAFT_3616</name>
</gene>
<evidence type="ECO:0000256" key="2">
    <source>
        <dbReference type="ARBA" id="ARBA00022723"/>
    </source>
</evidence>
<dbReference type="InterPro" id="IPR017896">
    <property type="entry name" value="4Fe4S_Fe-S-bd"/>
</dbReference>
<evidence type="ECO:0000256" key="4">
    <source>
        <dbReference type="ARBA" id="ARBA00023014"/>
    </source>
</evidence>
<keyword evidence="2" id="KW-0479">Metal-binding</keyword>
<keyword evidence="3" id="KW-0408">Iron</keyword>
<dbReference type="CDD" id="cd16371">
    <property type="entry name" value="DMSOR_beta_like"/>
    <property type="match status" value="1"/>
</dbReference>
<dbReference type="AlphaFoldDB" id="H5Y5N1"/>
<evidence type="ECO:0000259" key="5">
    <source>
        <dbReference type="PROSITE" id="PS51379"/>
    </source>
</evidence>
<evidence type="ECO:0000313" key="6">
    <source>
        <dbReference type="EMBL" id="EHQ90618.1"/>
    </source>
</evidence>
<dbReference type="RefSeq" id="WP_007785101.1">
    <property type="nucleotide sequence ID" value="NZ_CM001441.1"/>
</dbReference>
<organism evidence="6 7">
    <name type="scientific">Desulfosporosinus youngiae DSM 17734</name>
    <dbReference type="NCBI Taxonomy" id="768710"/>
    <lineage>
        <taxon>Bacteria</taxon>
        <taxon>Bacillati</taxon>
        <taxon>Bacillota</taxon>
        <taxon>Clostridia</taxon>
        <taxon>Eubacteriales</taxon>
        <taxon>Desulfitobacteriaceae</taxon>
        <taxon>Desulfosporosinus</taxon>
    </lineage>
</organism>
<dbReference type="PROSITE" id="PS51379">
    <property type="entry name" value="4FE4S_FER_2"/>
    <property type="match status" value="2"/>
</dbReference>
<dbReference type="Gene3D" id="3.30.70.20">
    <property type="match status" value="2"/>
</dbReference>
<dbReference type="Proteomes" id="UP000005104">
    <property type="component" value="Chromosome"/>
</dbReference>
<dbReference type="InterPro" id="IPR017900">
    <property type="entry name" value="4Fe4S_Fe_S_CS"/>
</dbReference>
<dbReference type="Pfam" id="PF12800">
    <property type="entry name" value="Fer4_4"/>
    <property type="match status" value="1"/>
</dbReference>
<keyword evidence="1" id="KW-0004">4Fe-4S</keyword>
<evidence type="ECO:0000256" key="1">
    <source>
        <dbReference type="ARBA" id="ARBA00022485"/>
    </source>
</evidence>
<protein>
    <submittedName>
        <fullName evidence="6">Fe-S-cluster-containing hydrogenase subunit</fullName>
    </submittedName>
</protein>
<evidence type="ECO:0000313" key="7">
    <source>
        <dbReference type="Proteomes" id="UP000005104"/>
    </source>
</evidence>
<dbReference type="GO" id="GO:0046872">
    <property type="term" value="F:metal ion binding"/>
    <property type="evidence" value="ECO:0007669"/>
    <property type="project" value="UniProtKB-KW"/>
</dbReference>
<dbReference type="InterPro" id="IPR050954">
    <property type="entry name" value="ET_IronSulfur_Cluster-Binding"/>
</dbReference>
<keyword evidence="4" id="KW-0411">Iron-sulfur</keyword>
<dbReference type="OrthoDB" id="9810688at2"/>
<evidence type="ECO:0000256" key="3">
    <source>
        <dbReference type="ARBA" id="ARBA00023004"/>
    </source>
</evidence>
<keyword evidence="7" id="KW-1185">Reference proteome</keyword>
<dbReference type="HOGENOM" id="CLU_043374_2_0_9"/>
<feature type="domain" description="4Fe-4S ferredoxin-type" evidence="5">
    <location>
        <begin position="5"/>
        <end position="34"/>
    </location>
</feature>
<dbReference type="SUPFAM" id="SSF54862">
    <property type="entry name" value="4Fe-4S ferredoxins"/>
    <property type="match status" value="1"/>
</dbReference>
<name>H5Y5N1_9FIRM</name>
<dbReference type="PANTHER" id="PTHR43177">
    <property type="entry name" value="PROTEIN NRFC"/>
    <property type="match status" value="1"/>
</dbReference>